<accession>A0A166YCI3</accession>
<dbReference type="EMBL" id="AUXT01000213">
    <property type="protein sequence ID" value="KZN42125.1"/>
    <property type="molecule type" value="Genomic_DNA"/>
</dbReference>
<dbReference type="RefSeq" id="WP_063379073.1">
    <property type="nucleotide sequence ID" value="NZ_AUXT01000213.1"/>
</dbReference>
<feature type="chain" id="PRO_5007882715" description="Porin domain-containing protein" evidence="1">
    <location>
        <begin position="17"/>
        <end position="405"/>
    </location>
</feature>
<comment type="caution">
    <text evidence="2">The sequence shown here is derived from an EMBL/GenBank/DDBJ whole genome shotgun (WGS) entry which is preliminary data.</text>
</comment>
<keyword evidence="1" id="KW-0732">Signal</keyword>
<feature type="signal peptide" evidence="1">
    <location>
        <begin position="1"/>
        <end position="16"/>
    </location>
</feature>
<gene>
    <name evidence="2" type="ORF">N482_19815</name>
</gene>
<evidence type="ECO:0000313" key="3">
    <source>
        <dbReference type="Proteomes" id="UP000076587"/>
    </source>
</evidence>
<dbReference type="PROSITE" id="PS51257">
    <property type="entry name" value="PROKAR_LIPOPROTEIN"/>
    <property type="match status" value="1"/>
</dbReference>
<evidence type="ECO:0000256" key="1">
    <source>
        <dbReference type="SAM" id="SignalP"/>
    </source>
</evidence>
<protein>
    <recommendedName>
        <fullName evidence="4">Porin domain-containing protein</fullName>
    </recommendedName>
</protein>
<sequence length="405" mass="45924">MRLLLLLYLCISFSGACNELKFDGFATLGVTLTDSENAGIRHHITQPNATYKDEIGFSTSSLGFQLEWQATPKLQFVGQALLKDQEQQNIDNAVQMAFLRYSPTANWQMRVGRTGLDLFMMTEHRDIGYTYTFDHPPTEFYAIVPHQNIDGADIKYTFSQEHGLFSAKLFAGRSTAPIVSDENFFWDIEIKSLYGVVLQWEPLDWTLRANYTITKAGNENEQQLQLQAALSQVPDEVWPNKASLLDSLNIIGKRFDYTAIGVRYDNNQWFFQTEASYIDSNSQVLNELTAGYIGVGTYYKNHTFMATFATAKSNKKTPQRPLISTPQLDLLYNTIIRHTNFYLIDQSTLSVTLRSELSESLAVKVQLEHTSTASLPSTFYLHQGLTGSHLDTDFNTLGISLNWVF</sequence>
<evidence type="ECO:0000313" key="2">
    <source>
        <dbReference type="EMBL" id="KZN42125.1"/>
    </source>
</evidence>
<name>A0A166YCI3_9GAMM</name>
<reference evidence="2 3" key="1">
    <citation type="submission" date="2013-07" db="EMBL/GenBank/DDBJ databases">
        <title>Comparative Genomic and Metabolomic Analysis of Twelve Strains of Pseudoalteromonas luteoviolacea.</title>
        <authorList>
            <person name="Vynne N.G."/>
            <person name="Mansson M."/>
            <person name="Gram L."/>
        </authorList>
    </citation>
    <scope>NUCLEOTIDE SEQUENCE [LARGE SCALE GENOMIC DNA]</scope>
    <source>
        <strain evidence="2 3">NCIMB 1942</strain>
    </source>
</reference>
<dbReference type="OrthoDB" id="197869at2"/>
<organism evidence="2 3">
    <name type="scientific">Pseudoalteromonas luteoviolacea NCIMB 1942</name>
    <dbReference type="NCBI Taxonomy" id="1365253"/>
    <lineage>
        <taxon>Bacteria</taxon>
        <taxon>Pseudomonadati</taxon>
        <taxon>Pseudomonadota</taxon>
        <taxon>Gammaproteobacteria</taxon>
        <taxon>Alteromonadales</taxon>
        <taxon>Pseudoalteromonadaceae</taxon>
        <taxon>Pseudoalteromonas</taxon>
    </lineage>
</organism>
<dbReference type="SUPFAM" id="SSF56935">
    <property type="entry name" value="Porins"/>
    <property type="match status" value="1"/>
</dbReference>
<evidence type="ECO:0008006" key="4">
    <source>
        <dbReference type="Google" id="ProtNLM"/>
    </source>
</evidence>
<dbReference type="AlphaFoldDB" id="A0A166YCI3"/>
<dbReference type="Proteomes" id="UP000076587">
    <property type="component" value="Unassembled WGS sequence"/>
</dbReference>
<dbReference type="PATRIC" id="fig|1365253.3.peg.4800"/>
<proteinExistence type="predicted"/>